<dbReference type="InterPro" id="IPR018062">
    <property type="entry name" value="HTH_AraC-typ_CS"/>
</dbReference>
<dbReference type="PROSITE" id="PS01124">
    <property type="entry name" value="HTH_ARAC_FAMILY_2"/>
    <property type="match status" value="1"/>
</dbReference>
<dbReference type="RefSeq" id="WP_258384983.1">
    <property type="nucleotide sequence ID" value="NZ_CP091430.1"/>
</dbReference>
<organism evidence="5 6">
    <name type="scientific">Paenibacillus spongiae</name>
    <dbReference type="NCBI Taxonomy" id="2909671"/>
    <lineage>
        <taxon>Bacteria</taxon>
        <taxon>Bacillati</taxon>
        <taxon>Bacillota</taxon>
        <taxon>Bacilli</taxon>
        <taxon>Bacillales</taxon>
        <taxon>Paenibacillaceae</taxon>
        <taxon>Paenibacillus</taxon>
    </lineage>
</organism>
<dbReference type="InterPro" id="IPR009057">
    <property type="entry name" value="Homeodomain-like_sf"/>
</dbReference>
<dbReference type="Gene3D" id="1.10.10.60">
    <property type="entry name" value="Homeodomain-like"/>
    <property type="match status" value="2"/>
</dbReference>
<keyword evidence="6" id="KW-1185">Reference proteome</keyword>
<evidence type="ECO:0000313" key="6">
    <source>
        <dbReference type="Proteomes" id="UP001057877"/>
    </source>
</evidence>
<dbReference type="Pfam" id="PF02311">
    <property type="entry name" value="AraC_binding"/>
    <property type="match status" value="1"/>
</dbReference>
<feature type="domain" description="HTH araC/xylS-type" evidence="4">
    <location>
        <begin position="191"/>
        <end position="293"/>
    </location>
</feature>
<keyword evidence="2" id="KW-0238">DNA-binding</keyword>
<dbReference type="InterPro" id="IPR003313">
    <property type="entry name" value="AraC-bd"/>
</dbReference>
<evidence type="ECO:0000313" key="5">
    <source>
        <dbReference type="EMBL" id="UVI28896.1"/>
    </source>
</evidence>
<dbReference type="InterPro" id="IPR014710">
    <property type="entry name" value="RmlC-like_jellyroll"/>
</dbReference>
<protein>
    <submittedName>
        <fullName evidence="5">AraC family transcriptional regulator</fullName>
    </submittedName>
</protein>
<dbReference type="PANTHER" id="PTHR43280:SF2">
    <property type="entry name" value="HTH-TYPE TRANSCRIPTIONAL REGULATOR EXSA"/>
    <property type="match status" value="1"/>
</dbReference>
<dbReference type="Gene3D" id="2.60.120.10">
    <property type="entry name" value="Jelly Rolls"/>
    <property type="match status" value="1"/>
</dbReference>
<dbReference type="PANTHER" id="PTHR43280">
    <property type="entry name" value="ARAC-FAMILY TRANSCRIPTIONAL REGULATOR"/>
    <property type="match status" value="1"/>
</dbReference>
<name>A0ABY5S4S5_9BACL</name>
<evidence type="ECO:0000259" key="4">
    <source>
        <dbReference type="PROSITE" id="PS01124"/>
    </source>
</evidence>
<dbReference type="InterPro" id="IPR018060">
    <property type="entry name" value="HTH_AraC"/>
</dbReference>
<dbReference type="SUPFAM" id="SSF51215">
    <property type="entry name" value="Regulatory protein AraC"/>
    <property type="match status" value="1"/>
</dbReference>
<accession>A0ABY5S4S5</accession>
<dbReference type="EMBL" id="CP091430">
    <property type="protein sequence ID" value="UVI28896.1"/>
    <property type="molecule type" value="Genomic_DNA"/>
</dbReference>
<dbReference type="SUPFAM" id="SSF46689">
    <property type="entry name" value="Homeodomain-like"/>
    <property type="match status" value="1"/>
</dbReference>
<evidence type="ECO:0000256" key="3">
    <source>
        <dbReference type="ARBA" id="ARBA00023163"/>
    </source>
</evidence>
<dbReference type="Proteomes" id="UP001057877">
    <property type="component" value="Chromosome"/>
</dbReference>
<keyword evidence="1" id="KW-0805">Transcription regulation</keyword>
<dbReference type="InterPro" id="IPR037923">
    <property type="entry name" value="HTH-like"/>
</dbReference>
<dbReference type="PROSITE" id="PS00041">
    <property type="entry name" value="HTH_ARAC_FAMILY_1"/>
    <property type="match status" value="1"/>
</dbReference>
<evidence type="ECO:0000256" key="2">
    <source>
        <dbReference type="ARBA" id="ARBA00023125"/>
    </source>
</evidence>
<gene>
    <name evidence="5" type="ORF">L1F29_26165</name>
</gene>
<reference evidence="5" key="1">
    <citation type="submission" date="2022-01" db="EMBL/GenBank/DDBJ databases">
        <title>Paenibacillus spongiae sp. nov., isolated from marine sponge.</title>
        <authorList>
            <person name="Li Z."/>
            <person name="Zhang M."/>
        </authorList>
    </citation>
    <scope>NUCLEOTIDE SEQUENCE</scope>
    <source>
        <strain evidence="5">PHS-Z3</strain>
    </source>
</reference>
<dbReference type="SMART" id="SM00342">
    <property type="entry name" value="HTH_ARAC"/>
    <property type="match status" value="1"/>
</dbReference>
<keyword evidence="3" id="KW-0804">Transcription</keyword>
<dbReference type="Pfam" id="PF12833">
    <property type="entry name" value="HTH_18"/>
    <property type="match status" value="1"/>
</dbReference>
<evidence type="ECO:0000256" key="1">
    <source>
        <dbReference type="ARBA" id="ARBA00023015"/>
    </source>
</evidence>
<proteinExistence type="predicted"/>
<sequence>MIRNLLSIPDLGGTLLIHGCHYASVEAEWSYRKHHHASFELLHCVDGAAVEWINGQAVKLSAGDWLFLGSGVLHSTITEPSAPFSYFTLHFDMDDMTIREELSQRDYILINPTQSRLAGPLWEELEHLLAAGPELFDDSKREGADLSDRLPAAARKLSIQAVIIRMIVELLGVMEKSQPKLRKQAATTSELELAHEIEKRLHAAVFTSDTIGSIARQLFINRNRCGLVFQKVYGMPPHHYLSLLKMKKAKELILRTNASLEDIGDQLGFSCASSFSRQFRRWTGYAPIQLRKSKQNPAARNAYGRIE</sequence>